<sequence length="126" mass="14177">MAVSVPRLTIVWGLLVLILTCQAEDLWNVMIKKKINKKKNIHQSDFNQDIPAWLQNKARAAESCFSSSFVSQILQDRGLKAAPSKFSGFRSWLQPKTASFEHPDFAFLLLGVKINVSSLGTHILLH</sequence>
<protein>
    <submittedName>
        <fullName evidence="3">Uncharacterized protein C5orf46 homolog isoform X1</fullName>
    </submittedName>
</protein>
<evidence type="ECO:0000313" key="3">
    <source>
        <dbReference type="RefSeq" id="XP_036703881.1"/>
    </source>
</evidence>
<dbReference type="Proteomes" id="UP000694857">
    <property type="component" value="Chromosome 3"/>
</dbReference>
<dbReference type="Pfam" id="PF15144">
    <property type="entry name" value="DUF4576"/>
    <property type="match status" value="1"/>
</dbReference>
<gene>
    <name evidence="3" type="primary">C3H5orf46</name>
</gene>
<feature type="signal peptide" evidence="1">
    <location>
        <begin position="1"/>
        <end position="23"/>
    </location>
</feature>
<keyword evidence="2" id="KW-1185">Reference proteome</keyword>
<organism evidence="2 3">
    <name type="scientific">Balaenoptera musculus</name>
    <name type="common">Blue whale</name>
    <dbReference type="NCBI Taxonomy" id="9771"/>
    <lineage>
        <taxon>Eukaryota</taxon>
        <taxon>Metazoa</taxon>
        <taxon>Chordata</taxon>
        <taxon>Craniata</taxon>
        <taxon>Vertebrata</taxon>
        <taxon>Euteleostomi</taxon>
        <taxon>Mammalia</taxon>
        <taxon>Eutheria</taxon>
        <taxon>Laurasiatheria</taxon>
        <taxon>Artiodactyla</taxon>
        <taxon>Whippomorpha</taxon>
        <taxon>Cetacea</taxon>
        <taxon>Mysticeti</taxon>
        <taxon>Balaenopteridae</taxon>
        <taxon>Balaenoptera</taxon>
    </lineage>
</organism>
<dbReference type="KEGG" id="bmus:118892924"/>
<accession>A0A8B8X305</accession>
<dbReference type="InterPro" id="IPR027950">
    <property type="entry name" value="DUF4576"/>
</dbReference>
<dbReference type="OrthoDB" id="9539876at2759"/>
<dbReference type="CTD" id="100473585"/>
<evidence type="ECO:0000313" key="2">
    <source>
        <dbReference type="Proteomes" id="UP000694857"/>
    </source>
</evidence>
<reference evidence="3" key="1">
    <citation type="submission" date="2025-08" db="UniProtKB">
        <authorList>
            <consortium name="RefSeq"/>
        </authorList>
    </citation>
    <scope>IDENTIFICATION</scope>
    <source>
        <tissue evidence="3">Epidermis and Blubber</tissue>
    </source>
</reference>
<dbReference type="AlphaFoldDB" id="A0A8B8X305"/>
<name>A0A8B8X305_BALMU</name>
<dbReference type="RefSeq" id="XP_036703881.1">
    <property type="nucleotide sequence ID" value="XM_036847986.1"/>
</dbReference>
<keyword evidence="1" id="KW-0732">Signal</keyword>
<proteinExistence type="predicted"/>
<dbReference type="GeneID" id="118892924"/>
<feature type="chain" id="PRO_5034390440" evidence="1">
    <location>
        <begin position="24"/>
        <end position="126"/>
    </location>
</feature>
<evidence type="ECO:0000256" key="1">
    <source>
        <dbReference type="SAM" id="SignalP"/>
    </source>
</evidence>